<evidence type="ECO:0000256" key="1">
    <source>
        <dbReference type="SAM" id="Phobius"/>
    </source>
</evidence>
<feature type="transmembrane region" description="Helical" evidence="1">
    <location>
        <begin position="56"/>
        <end position="74"/>
    </location>
</feature>
<reference evidence="2 3" key="1">
    <citation type="submission" date="2019-02" db="EMBL/GenBank/DDBJ databases">
        <title>Deep-cultivation of Planctomycetes and their phenomic and genomic characterization uncovers novel biology.</title>
        <authorList>
            <person name="Wiegand S."/>
            <person name="Jogler M."/>
            <person name="Boedeker C."/>
            <person name="Pinto D."/>
            <person name="Vollmers J."/>
            <person name="Rivas-Marin E."/>
            <person name="Kohn T."/>
            <person name="Peeters S.H."/>
            <person name="Heuer A."/>
            <person name="Rast P."/>
            <person name="Oberbeckmann S."/>
            <person name="Bunk B."/>
            <person name="Jeske O."/>
            <person name="Meyerdierks A."/>
            <person name="Storesund J.E."/>
            <person name="Kallscheuer N."/>
            <person name="Luecker S."/>
            <person name="Lage O.M."/>
            <person name="Pohl T."/>
            <person name="Merkel B.J."/>
            <person name="Hornburger P."/>
            <person name="Mueller R.-W."/>
            <person name="Bruemmer F."/>
            <person name="Labrenz M."/>
            <person name="Spormann A.M."/>
            <person name="Op Den Camp H."/>
            <person name="Overmann J."/>
            <person name="Amann R."/>
            <person name="Jetten M.S.M."/>
            <person name="Mascher T."/>
            <person name="Medema M.H."/>
            <person name="Devos D.P."/>
            <person name="Kaster A.-K."/>
            <person name="Ovreas L."/>
            <person name="Rohde M."/>
            <person name="Galperin M.Y."/>
            <person name="Jogler C."/>
        </authorList>
    </citation>
    <scope>NUCLEOTIDE SEQUENCE [LARGE SCALE GENOMIC DNA]</scope>
    <source>
        <strain evidence="2 3">Pla111</strain>
    </source>
</reference>
<keyword evidence="1" id="KW-0812">Transmembrane</keyword>
<name>A0A5C5VZU7_9BACT</name>
<gene>
    <name evidence="2" type="ORF">Pla111_22800</name>
</gene>
<keyword evidence="1" id="KW-1133">Transmembrane helix</keyword>
<dbReference type="AlphaFoldDB" id="A0A5C5VZU7"/>
<dbReference type="Proteomes" id="UP000318995">
    <property type="component" value="Unassembled WGS sequence"/>
</dbReference>
<feature type="transmembrane region" description="Helical" evidence="1">
    <location>
        <begin position="86"/>
        <end position="109"/>
    </location>
</feature>
<protein>
    <submittedName>
        <fullName evidence="2">Uncharacterized protein</fullName>
    </submittedName>
</protein>
<dbReference type="EMBL" id="SJPH01000004">
    <property type="protein sequence ID" value="TWT43329.1"/>
    <property type="molecule type" value="Genomic_DNA"/>
</dbReference>
<organism evidence="2 3">
    <name type="scientific">Botrimarina hoheduenensis</name>
    <dbReference type="NCBI Taxonomy" id="2528000"/>
    <lineage>
        <taxon>Bacteria</taxon>
        <taxon>Pseudomonadati</taxon>
        <taxon>Planctomycetota</taxon>
        <taxon>Planctomycetia</taxon>
        <taxon>Pirellulales</taxon>
        <taxon>Lacipirellulaceae</taxon>
        <taxon>Botrimarina</taxon>
    </lineage>
</organism>
<dbReference type="RefSeq" id="WP_146574360.1">
    <property type="nucleotide sequence ID" value="NZ_SJPH01000004.1"/>
</dbReference>
<keyword evidence="1" id="KW-0472">Membrane</keyword>
<sequence>MSEQRAASSAAADLAADSAADSVIATTGRLAWATSAFAFSVGGTRFVSPQGEALDAILGIVVGGGAAYLALALHRVPRAVVGAARIALVAGIANGLMLPVVVVACVGGMDSAQWLGVGASDSQRILVASGGMLIVLVAVATPWCFYWALRSRYARRWFAGAGHLPAGLWAADT</sequence>
<evidence type="ECO:0000313" key="2">
    <source>
        <dbReference type="EMBL" id="TWT43329.1"/>
    </source>
</evidence>
<proteinExistence type="predicted"/>
<feature type="transmembrane region" description="Helical" evidence="1">
    <location>
        <begin position="125"/>
        <end position="149"/>
    </location>
</feature>
<evidence type="ECO:0000313" key="3">
    <source>
        <dbReference type="Proteomes" id="UP000318995"/>
    </source>
</evidence>
<accession>A0A5C5VZU7</accession>
<comment type="caution">
    <text evidence="2">The sequence shown here is derived from an EMBL/GenBank/DDBJ whole genome shotgun (WGS) entry which is preliminary data.</text>
</comment>
<keyword evidence="3" id="KW-1185">Reference proteome</keyword>